<accession>A0ABU8XQT0</accession>
<dbReference type="InterPro" id="IPR052181">
    <property type="entry name" value="5hmC_binding"/>
</dbReference>
<feature type="domain" description="EVE" evidence="1">
    <location>
        <begin position="3"/>
        <end position="133"/>
    </location>
</feature>
<reference evidence="2 3" key="1">
    <citation type="submission" date="2024-01" db="EMBL/GenBank/DDBJ databases">
        <title>Multi-omics insights into the function and evolution of sodium benzoate biodegradation pathways in Benzoatithermus flavus gen. nov., sp. nov. from hot spring.</title>
        <authorList>
            <person name="Hu C.-J."/>
            <person name="Li W.-J."/>
        </authorList>
    </citation>
    <scope>NUCLEOTIDE SEQUENCE [LARGE SCALE GENOMIC DNA]</scope>
    <source>
        <strain evidence="2 3">SYSU G07066</strain>
    </source>
</reference>
<comment type="caution">
    <text evidence="2">The sequence shown here is derived from an EMBL/GenBank/DDBJ whole genome shotgun (WGS) entry which is preliminary data.</text>
</comment>
<protein>
    <submittedName>
        <fullName evidence="2">EVE domain-containing protein</fullName>
    </submittedName>
</protein>
<dbReference type="RefSeq" id="WP_418159419.1">
    <property type="nucleotide sequence ID" value="NZ_JBBLZC010000008.1"/>
</dbReference>
<keyword evidence="3" id="KW-1185">Reference proteome</keyword>
<dbReference type="Proteomes" id="UP001375743">
    <property type="component" value="Unassembled WGS sequence"/>
</dbReference>
<dbReference type="InterPro" id="IPR047197">
    <property type="entry name" value="THYN1-like_EVE"/>
</dbReference>
<dbReference type="PANTHER" id="PTHR14087:SF8">
    <property type="entry name" value="OS03G0676100 PROTEIN"/>
    <property type="match status" value="1"/>
</dbReference>
<dbReference type="Pfam" id="PF01878">
    <property type="entry name" value="EVE"/>
    <property type="match status" value="1"/>
</dbReference>
<dbReference type="EMBL" id="JBBLZC010000008">
    <property type="protein sequence ID" value="MEK0083572.1"/>
    <property type="molecule type" value="Genomic_DNA"/>
</dbReference>
<organism evidence="2 3">
    <name type="scientific">Benzoatithermus flavus</name>
    <dbReference type="NCBI Taxonomy" id="3108223"/>
    <lineage>
        <taxon>Bacteria</taxon>
        <taxon>Pseudomonadati</taxon>
        <taxon>Pseudomonadota</taxon>
        <taxon>Alphaproteobacteria</taxon>
        <taxon>Geminicoccales</taxon>
        <taxon>Geminicoccaceae</taxon>
        <taxon>Benzoatithermus</taxon>
    </lineage>
</organism>
<proteinExistence type="predicted"/>
<dbReference type="CDD" id="cd21133">
    <property type="entry name" value="EVE"/>
    <property type="match status" value="1"/>
</dbReference>
<dbReference type="InterPro" id="IPR015947">
    <property type="entry name" value="PUA-like_sf"/>
</dbReference>
<name>A0ABU8XQT0_9PROT</name>
<dbReference type="SUPFAM" id="SSF88697">
    <property type="entry name" value="PUA domain-like"/>
    <property type="match status" value="1"/>
</dbReference>
<dbReference type="InterPro" id="IPR002740">
    <property type="entry name" value="EVE_domain"/>
</dbReference>
<evidence type="ECO:0000313" key="2">
    <source>
        <dbReference type="EMBL" id="MEK0083572.1"/>
    </source>
</evidence>
<evidence type="ECO:0000259" key="1">
    <source>
        <dbReference type="Pfam" id="PF01878"/>
    </source>
</evidence>
<dbReference type="PANTHER" id="PTHR14087">
    <property type="entry name" value="THYMOCYTE NUCLEAR PROTEIN 1"/>
    <property type="match status" value="1"/>
</dbReference>
<dbReference type="Gene3D" id="3.10.590.10">
    <property type="entry name" value="ph1033 like domains"/>
    <property type="match status" value="1"/>
</dbReference>
<gene>
    <name evidence="2" type="ORF">U1T56_10450</name>
</gene>
<evidence type="ECO:0000313" key="3">
    <source>
        <dbReference type="Proteomes" id="UP001375743"/>
    </source>
</evidence>
<sequence>MAAHWLLKTEPEDYSWDRLVADGETEWTGVRNHQAAGNMRAMRLGEQAFFYRSVVDPAILGVMTISGEWYPDPDDATGRFVRVKVKPLLPAPRPVPLKAIKADPRLADLALVRQPRLSVMPVKEEHWRILREMAGLEP</sequence>